<evidence type="ECO:0000313" key="1">
    <source>
        <dbReference type="EMBL" id="ALO17533.1"/>
    </source>
</evidence>
<dbReference type="Proteomes" id="UP000064893">
    <property type="component" value="Chromosome"/>
</dbReference>
<organism evidence="1 2">
    <name type="scientific">Salinivirga cyanobacteriivorans</name>
    <dbReference type="NCBI Taxonomy" id="1307839"/>
    <lineage>
        <taxon>Bacteria</taxon>
        <taxon>Pseudomonadati</taxon>
        <taxon>Bacteroidota</taxon>
        <taxon>Bacteroidia</taxon>
        <taxon>Bacteroidales</taxon>
        <taxon>Salinivirgaceae</taxon>
        <taxon>Salinivirga</taxon>
    </lineage>
</organism>
<dbReference type="OrthoDB" id="1120760at2"/>
<gene>
    <name evidence="1" type="ORF">L21SP5_03942</name>
</gene>
<accession>A0A0S2I5L7</accession>
<name>A0A0S2I5L7_9BACT</name>
<dbReference type="STRING" id="1307839.L21SP5_03942"/>
<evidence type="ECO:0000313" key="2">
    <source>
        <dbReference type="Proteomes" id="UP000064893"/>
    </source>
</evidence>
<dbReference type="AlphaFoldDB" id="A0A0S2I5L7"/>
<sequence length="178" mass="20826">MSLKQIYQQRSLKKGRKRNKRKRELKNLEDIKNVGILFERDSDHTASNMQKLAQFLHDQGAKVHVLAFVNIKKPTSEFVQKKSLDLFYRKDLNWYGKPVSDEVKSFINQPFDLLVKADFSNAFPLSWICTVSKTTLVAGPNDELKSVYDFIIETHQKDQNQYHQQLIHYLSVINQKSP</sequence>
<protein>
    <submittedName>
        <fullName evidence="1">Uncharacterized protein</fullName>
    </submittedName>
</protein>
<keyword evidence="2" id="KW-1185">Reference proteome</keyword>
<reference evidence="1 2" key="1">
    <citation type="submission" date="2015-11" db="EMBL/GenBank/DDBJ databases">
        <title>Description and complete genome sequence of a novel strain predominating in hypersaline microbial mats and representing a new family of the Bacteriodetes phylum.</title>
        <authorList>
            <person name="Spring S."/>
            <person name="Bunk B."/>
            <person name="Sproer C."/>
            <person name="Klenk H.-P."/>
        </authorList>
    </citation>
    <scope>NUCLEOTIDE SEQUENCE [LARGE SCALE GENOMIC DNA]</scope>
    <source>
        <strain evidence="1 2">L21-Spi-D4</strain>
    </source>
</reference>
<dbReference type="EMBL" id="CP013118">
    <property type="protein sequence ID" value="ALO17533.1"/>
    <property type="molecule type" value="Genomic_DNA"/>
</dbReference>
<dbReference type="Pfam" id="PF21857">
    <property type="entry name" value="DUF6913"/>
    <property type="match status" value="1"/>
</dbReference>
<dbReference type="KEGG" id="blq:L21SP5_03942"/>
<dbReference type="InterPro" id="IPR054207">
    <property type="entry name" value="DUF6913"/>
</dbReference>
<dbReference type="RefSeq" id="WP_057954786.1">
    <property type="nucleotide sequence ID" value="NZ_CP013118.1"/>
</dbReference>
<proteinExistence type="predicted"/>